<accession>A0A1Q2HVN4</accession>
<gene>
    <name evidence="2" type="ORF">CGLAU_04675</name>
</gene>
<dbReference type="Proteomes" id="UP000217209">
    <property type="component" value="Chromosome"/>
</dbReference>
<dbReference type="InterPro" id="IPR027843">
    <property type="entry name" value="DUF4440"/>
</dbReference>
<dbReference type="KEGG" id="cgv:CGLAU_04675"/>
<dbReference type="Gene3D" id="3.10.450.50">
    <property type="match status" value="1"/>
</dbReference>
<keyword evidence="3" id="KW-1185">Reference proteome</keyword>
<evidence type="ECO:0000313" key="3">
    <source>
        <dbReference type="Proteomes" id="UP000217209"/>
    </source>
</evidence>
<dbReference type="InterPro" id="IPR032710">
    <property type="entry name" value="NTF2-like_dom_sf"/>
</dbReference>
<dbReference type="AlphaFoldDB" id="A0A1Q2HVN4"/>
<feature type="domain" description="DUF4440" evidence="1">
    <location>
        <begin position="9"/>
        <end position="110"/>
    </location>
</feature>
<name>A0A1Q2HVN4_9CORY</name>
<dbReference type="EMBL" id="CP019688">
    <property type="protein sequence ID" value="AQQ14909.1"/>
    <property type="molecule type" value="Genomic_DNA"/>
</dbReference>
<sequence length="123" mass="13536">MADLTLESLLELERMGWDALCESRGGAFYGELMLDDGLMVLVNGFVLTRDAVVESLNGAPAWASYELSDERLVPMGTNAAALVYRAVARRDGEEPFEAIMTSVYHHVDGKPRLAVYQQTTATH</sequence>
<protein>
    <recommendedName>
        <fullName evidence="1">DUF4440 domain-containing protein</fullName>
    </recommendedName>
</protein>
<dbReference type="Pfam" id="PF14534">
    <property type="entry name" value="DUF4440"/>
    <property type="match status" value="1"/>
</dbReference>
<evidence type="ECO:0000259" key="1">
    <source>
        <dbReference type="Pfam" id="PF14534"/>
    </source>
</evidence>
<reference evidence="2 3" key="1">
    <citation type="submission" date="2016-12" db="EMBL/GenBank/DDBJ databases">
        <authorList>
            <person name="Song W.-J."/>
            <person name="Kurnit D.M."/>
        </authorList>
    </citation>
    <scope>NUCLEOTIDE SEQUENCE [LARGE SCALE GENOMIC DNA]</scope>
    <source>
        <strain evidence="2 3">DSM 30827</strain>
    </source>
</reference>
<dbReference type="RefSeq" id="WP_095659676.1">
    <property type="nucleotide sequence ID" value="NZ_CP019688.1"/>
</dbReference>
<proteinExistence type="predicted"/>
<organism evidence="2 3">
    <name type="scientific">Corynebacterium glaucum</name>
    <dbReference type="NCBI Taxonomy" id="187491"/>
    <lineage>
        <taxon>Bacteria</taxon>
        <taxon>Bacillati</taxon>
        <taxon>Actinomycetota</taxon>
        <taxon>Actinomycetes</taxon>
        <taxon>Mycobacteriales</taxon>
        <taxon>Corynebacteriaceae</taxon>
        <taxon>Corynebacterium</taxon>
    </lineage>
</organism>
<dbReference type="OrthoDB" id="582586at2"/>
<evidence type="ECO:0000313" key="2">
    <source>
        <dbReference type="EMBL" id="AQQ14909.1"/>
    </source>
</evidence>
<dbReference type="SUPFAM" id="SSF54427">
    <property type="entry name" value="NTF2-like"/>
    <property type="match status" value="1"/>
</dbReference>